<keyword evidence="4" id="KW-1185">Reference proteome</keyword>
<dbReference type="NCBIfam" id="TIGR02098">
    <property type="entry name" value="MJ0042_CXXC"/>
    <property type="match status" value="1"/>
</dbReference>
<dbReference type="Pfam" id="PF13719">
    <property type="entry name" value="Zn_ribbon_5"/>
    <property type="match status" value="1"/>
</dbReference>
<evidence type="ECO:0000256" key="1">
    <source>
        <dbReference type="SAM" id="Phobius"/>
    </source>
</evidence>
<feature type="domain" description="Zinc finger/thioredoxin putative" evidence="2">
    <location>
        <begin position="3"/>
        <end position="39"/>
    </location>
</feature>
<keyword evidence="1" id="KW-1133">Transmembrane helix</keyword>
<evidence type="ECO:0000259" key="2">
    <source>
        <dbReference type="Pfam" id="PF13719"/>
    </source>
</evidence>
<dbReference type="InterPro" id="IPR011723">
    <property type="entry name" value="Znf/thioredoxin_put"/>
</dbReference>
<sequence>MTLITQCPHCKTRFRIGAFQLKAARGLARCGACLVVFNAQHHSAKPPVLLQHPIPESEIEPTQIKIPVRSPLPQLPAYRAHSVAVVPPPEDQPPRIRLGFASRDADCSVPEPAPEPLAGFDNPKARKAYQPIPVPSELSEQDAPWQLDRSLGHSEAARSWGLPVLVLSLGILGFSGLYGVLHFQELARLDSVRPVLERFCATLGCRLPAYSDVSRIQSSNLLVQSHPEFQGVLRVEALLYNRAHFSQPYPILELHFNDMNGWRISSRQFKPSEYLGSTEHPKEMPPQVPISIQVDVLDPGEHAVGYSLGLLPPE</sequence>
<keyword evidence="1" id="KW-0472">Membrane</keyword>
<evidence type="ECO:0000313" key="3">
    <source>
        <dbReference type="EMBL" id="TWH77512.1"/>
    </source>
</evidence>
<gene>
    <name evidence="3" type="ORF">LX59_00429</name>
</gene>
<dbReference type="AlphaFoldDB" id="A0A562J310"/>
<dbReference type="Proteomes" id="UP000319627">
    <property type="component" value="Unassembled WGS sequence"/>
</dbReference>
<evidence type="ECO:0000313" key="4">
    <source>
        <dbReference type="Proteomes" id="UP000319627"/>
    </source>
</evidence>
<protein>
    <submittedName>
        <fullName evidence="3">Putative Zn finger-like uncharacterized protein</fullName>
    </submittedName>
</protein>
<feature type="transmembrane region" description="Helical" evidence="1">
    <location>
        <begin position="160"/>
        <end position="181"/>
    </location>
</feature>
<name>A0A562J310_9GAMM</name>
<dbReference type="Pfam" id="PF11906">
    <property type="entry name" value="DUF3426"/>
    <property type="match status" value="1"/>
</dbReference>
<dbReference type="EMBL" id="VLKG01000001">
    <property type="protein sequence ID" value="TWH77512.1"/>
    <property type="molecule type" value="Genomic_DNA"/>
</dbReference>
<keyword evidence="1" id="KW-0812">Transmembrane</keyword>
<comment type="caution">
    <text evidence="3">The sequence shown here is derived from an EMBL/GenBank/DDBJ whole genome shotgun (WGS) entry which is preliminary data.</text>
</comment>
<proteinExistence type="predicted"/>
<accession>A0A562J310</accession>
<dbReference type="InterPro" id="IPR021834">
    <property type="entry name" value="DUF3426"/>
</dbReference>
<reference evidence="3 4" key="1">
    <citation type="submission" date="2019-07" db="EMBL/GenBank/DDBJ databases">
        <title>Genomic Encyclopedia of Type Strains, Phase I: the one thousand microbial genomes (KMG-I) project.</title>
        <authorList>
            <person name="Kyrpides N."/>
        </authorList>
    </citation>
    <scope>NUCLEOTIDE SEQUENCE [LARGE SCALE GENOMIC DNA]</scope>
    <source>
        <strain evidence="3 4">DSM 375</strain>
    </source>
</reference>
<organism evidence="3 4">
    <name type="scientific">Azomonas agilis</name>
    <dbReference type="NCBI Taxonomy" id="116849"/>
    <lineage>
        <taxon>Bacteria</taxon>
        <taxon>Pseudomonadati</taxon>
        <taxon>Pseudomonadota</taxon>
        <taxon>Gammaproteobacteria</taxon>
        <taxon>Pseudomonadales</taxon>
        <taxon>Pseudomonadaceae</taxon>
        <taxon>Azomonas</taxon>
    </lineage>
</organism>
<dbReference type="RefSeq" id="WP_246118652.1">
    <property type="nucleotide sequence ID" value="NZ_VLKG01000001.1"/>
</dbReference>